<evidence type="ECO:0000256" key="1">
    <source>
        <dbReference type="SAM" id="MobiDB-lite"/>
    </source>
</evidence>
<dbReference type="EMBL" id="ML003163">
    <property type="protein sequence ID" value="RKP34532.1"/>
    <property type="molecule type" value="Genomic_DNA"/>
</dbReference>
<dbReference type="Proteomes" id="UP000268162">
    <property type="component" value="Unassembled WGS sequence"/>
</dbReference>
<reference evidence="4" key="1">
    <citation type="journal article" date="2018" name="Nat. Microbiol.">
        <title>Leveraging single-cell genomics to expand the fungal tree of life.</title>
        <authorList>
            <person name="Ahrendt S.R."/>
            <person name="Quandt C.A."/>
            <person name="Ciobanu D."/>
            <person name="Clum A."/>
            <person name="Salamov A."/>
            <person name="Andreopoulos B."/>
            <person name="Cheng J.F."/>
            <person name="Woyke T."/>
            <person name="Pelin A."/>
            <person name="Henrissat B."/>
            <person name="Reynolds N.K."/>
            <person name="Benny G.L."/>
            <person name="Smith M.E."/>
            <person name="James T.Y."/>
            <person name="Grigoriev I.V."/>
        </authorList>
    </citation>
    <scope>NUCLEOTIDE SEQUENCE [LARGE SCALE GENOMIC DNA]</scope>
    <source>
        <strain evidence="4">RSA 468</strain>
    </source>
</reference>
<evidence type="ECO:0000313" key="4">
    <source>
        <dbReference type="Proteomes" id="UP000268162"/>
    </source>
</evidence>
<organism evidence="3 4">
    <name type="scientific">Dimargaris cristalligena</name>
    <dbReference type="NCBI Taxonomy" id="215637"/>
    <lineage>
        <taxon>Eukaryota</taxon>
        <taxon>Fungi</taxon>
        <taxon>Fungi incertae sedis</taxon>
        <taxon>Zoopagomycota</taxon>
        <taxon>Kickxellomycotina</taxon>
        <taxon>Dimargaritomycetes</taxon>
        <taxon>Dimargaritales</taxon>
        <taxon>Dimargaritaceae</taxon>
        <taxon>Dimargaris</taxon>
    </lineage>
</organism>
<feature type="chain" id="PRO_5020564008" description="Extracellular membrane protein CFEM domain-containing protein" evidence="2">
    <location>
        <begin position="20"/>
        <end position="160"/>
    </location>
</feature>
<evidence type="ECO:0000256" key="2">
    <source>
        <dbReference type="SAM" id="SignalP"/>
    </source>
</evidence>
<evidence type="ECO:0008006" key="5">
    <source>
        <dbReference type="Google" id="ProtNLM"/>
    </source>
</evidence>
<dbReference type="AlphaFoldDB" id="A0A4P9ZPL4"/>
<sequence length="160" mass="16187">MKVIAAAASLFLFAASAAALTDEQMACLGESVCDRKGQTCLAGCFGMSDDVYKKTQSCFLKCSSSTDDCSKKCNQDMEDTMGATIDEIDVAWDDVHSGKSSNKGANASTASTAATKTNSDGTTPSADESDDSSSAAAAGSAGVLTGSLAVAALLASRYMA</sequence>
<gene>
    <name evidence="3" type="ORF">BJ085DRAFT_30157</name>
</gene>
<feature type="compositionally biased region" description="Low complexity" evidence="1">
    <location>
        <begin position="99"/>
        <end position="119"/>
    </location>
</feature>
<name>A0A4P9ZPL4_9FUNG</name>
<feature type="region of interest" description="Disordered" evidence="1">
    <location>
        <begin position="96"/>
        <end position="137"/>
    </location>
</feature>
<keyword evidence="4" id="KW-1185">Reference proteome</keyword>
<protein>
    <recommendedName>
        <fullName evidence="5">Extracellular membrane protein CFEM domain-containing protein</fullName>
    </recommendedName>
</protein>
<accession>A0A4P9ZPL4</accession>
<evidence type="ECO:0000313" key="3">
    <source>
        <dbReference type="EMBL" id="RKP34532.1"/>
    </source>
</evidence>
<keyword evidence="2" id="KW-0732">Signal</keyword>
<proteinExistence type="predicted"/>
<feature type="signal peptide" evidence="2">
    <location>
        <begin position="1"/>
        <end position="19"/>
    </location>
</feature>